<keyword evidence="5" id="KW-0560">Oxidoreductase</keyword>
<comment type="subunit">
    <text evidence="3">Homodimer.</text>
</comment>
<reference evidence="8" key="2">
    <citation type="submission" date="2015-01" db="EMBL/GenBank/DDBJ databases">
        <title>Evolutionary Origins and Diversification of the Mycorrhizal Mutualists.</title>
        <authorList>
            <consortium name="DOE Joint Genome Institute"/>
            <consortium name="Mycorrhizal Genomics Consortium"/>
            <person name="Kohler A."/>
            <person name="Kuo A."/>
            <person name="Nagy L.G."/>
            <person name="Floudas D."/>
            <person name="Copeland A."/>
            <person name="Barry K.W."/>
            <person name="Cichocki N."/>
            <person name="Veneault-Fourrey C."/>
            <person name="LaButti K."/>
            <person name="Lindquist E.A."/>
            <person name="Lipzen A."/>
            <person name="Lundell T."/>
            <person name="Morin E."/>
            <person name="Murat C."/>
            <person name="Riley R."/>
            <person name="Ohm R."/>
            <person name="Sun H."/>
            <person name="Tunlid A."/>
            <person name="Henrissat B."/>
            <person name="Grigoriev I.V."/>
            <person name="Hibbett D.S."/>
            <person name="Martin F."/>
        </authorList>
    </citation>
    <scope>NUCLEOTIDE SEQUENCE [LARGE SCALE GENOMIC DNA]</scope>
    <source>
        <strain evidence="8">441</strain>
    </source>
</reference>
<dbReference type="Pfam" id="PF01218">
    <property type="entry name" value="Coprogen_oxidas"/>
    <property type="match status" value="1"/>
</dbReference>
<accession>A0A0C9YIV1</accession>
<evidence type="ECO:0000313" key="8">
    <source>
        <dbReference type="Proteomes" id="UP000054018"/>
    </source>
</evidence>
<dbReference type="Gene3D" id="3.40.1500.10">
    <property type="entry name" value="Coproporphyrinogen III oxidase, aerobic"/>
    <property type="match status" value="1"/>
</dbReference>
<reference evidence="7 8" key="1">
    <citation type="submission" date="2014-04" db="EMBL/GenBank/DDBJ databases">
        <authorList>
            <consortium name="DOE Joint Genome Institute"/>
            <person name="Kuo A."/>
            <person name="Kohler A."/>
            <person name="Costa M.D."/>
            <person name="Nagy L.G."/>
            <person name="Floudas D."/>
            <person name="Copeland A."/>
            <person name="Barry K.W."/>
            <person name="Cichocki N."/>
            <person name="Veneault-Fourrey C."/>
            <person name="LaButti K."/>
            <person name="Lindquist E.A."/>
            <person name="Lipzen A."/>
            <person name="Lundell T."/>
            <person name="Morin E."/>
            <person name="Murat C."/>
            <person name="Sun H."/>
            <person name="Tunlid A."/>
            <person name="Henrissat B."/>
            <person name="Grigoriev I.V."/>
            <person name="Hibbett D.S."/>
            <person name="Martin F."/>
            <person name="Nordberg H.P."/>
            <person name="Cantor M.N."/>
            <person name="Hua S.X."/>
        </authorList>
    </citation>
    <scope>NUCLEOTIDE SEQUENCE [LARGE SCALE GENOMIC DNA]</scope>
    <source>
        <strain evidence="7 8">441</strain>
    </source>
</reference>
<comment type="pathway">
    <text evidence="1">Porphyrin-containing compound metabolism; protoporphyrin-IX biosynthesis; protoporphyrinogen-IX from coproporphyrinogen-III (O2 route): step 1/1.</text>
</comment>
<dbReference type="OrthoDB" id="15318at2759"/>
<dbReference type="PRINTS" id="PR00073">
    <property type="entry name" value="COPRGNOXDASE"/>
</dbReference>
<evidence type="ECO:0000256" key="4">
    <source>
        <dbReference type="ARBA" id="ARBA00012869"/>
    </source>
</evidence>
<dbReference type="AlphaFoldDB" id="A0A0C9YIV1"/>
<organism evidence="7 8">
    <name type="scientific">Pisolithus microcarpus 441</name>
    <dbReference type="NCBI Taxonomy" id="765257"/>
    <lineage>
        <taxon>Eukaryota</taxon>
        <taxon>Fungi</taxon>
        <taxon>Dikarya</taxon>
        <taxon>Basidiomycota</taxon>
        <taxon>Agaricomycotina</taxon>
        <taxon>Agaricomycetes</taxon>
        <taxon>Agaricomycetidae</taxon>
        <taxon>Boletales</taxon>
        <taxon>Sclerodermatineae</taxon>
        <taxon>Pisolithaceae</taxon>
        <taxon>Pisolithus</taxon>
    </lineage>
</organism>
<dbReference type="STRING" id="765257.A0A0C9YIV1"/>
<dbReference type="Proteomes" id="UP000054018">
    <property type="component" value="Unassembled WGS sequence"/>
</dbReference>
<sequence length="388" mass="43823">MHSAGDNDHATLSAVQDTCSLVSTDSVCAIESPRPAFRDRVAAYMTSLQEQIVAEFERYGLAFRRESWSRHEGGGGLSCTFPPAHSSPSEPSIDYPIEKAGVNVSRIHGTLSRKAVEHRKHLYASLQEVDDSCSFFATGLSLMFHPRNPHVSTVHANYRYFEVLDGPLTSHESAGDTQSSPKVLAWWFGVIADLNPTYLYEDDIRHFHSTLKEACDFHHPGLYSIFKASCDDYIYIPHRNEYRGVGGVRFDEMDSDAMRSLLLANEPNLPEVMLARLTSQESLFELVQRLGNAFLPSFLPILNRRSSIMVTDAERRWQLLRRGRAVEFSLIVDRGTKFGLATPGIKAENIFFTMPPKASWEYLSEMGNEEGTEETRLLEVLRSPRNWV</sequence>
<dbReference type="PANTHER" id="PTHR10755:SF0">
    <property type="entry name" value="OXYGEN-DEPENDENT COPROPORPHYRINOGEN-III OXIDASE, MITOCHONDRIAL"/>
    <property type="match status" value="1"/>
</dbReference>
<dbReference type="SUPFAM" id="SSF102886">
    <property type="entry name" value="Coproporphyrinogen III oxidase"/>
    <property type="match status" value="1"/>
</dbReference>
<evidence type="ECO:0000256" key="5">
    <source>
        <dbReference type="ARBA" id="ARBA00023002"/>
    </source>
</evidence>
<evidence type="ECO:0000256" key="1">
    <source>
        <dbReference type="ARBA" id="ARBA00005168"/>
    </source>
</evidence>
<dbReference type="InterPro" id="IPR036406">
    <property type="entry name" value="Coprogen_oxidase_aer_sf"/>
</dbReference>
<dbReference type="GO" id="GO:0005737">
    <property type="term" value="C:cytoplasm"/>
    <property type="evidence" value="ECO:0007669"/>
    <property type="project" value="TreeGrafter"/>
</dbReference>
<keyword evidence="6" id="KW-0627">Porphyrin biosynthesis</keyword>
<evidence type="ECO:0000256" key="2">
    <source>
        <dbReference type="ARBA" id="ARBA00010644"/>
    </source>
</evidence>
<dbReference type="PANTHER" id="PTHR10755">
    <property type="entry name" value="COPROPORPHYRINOGEN III OXIDASE, MITOCHONDRIAL"/>
    <property type="match status" value="1"/>
</dbReference>
<name>A0A0C9YIV1_9AGAM</name>
<proteinExistence type="inferred from homology"/>
<dbReference type="InterPro" id="IPR001260">
    <property type="entry name" value="Coprogen_oxidase_aer"/>
</dbReference>
<dbReference type="GO" id="GO:0004109">
    <property type="term" value="F:coproporphyrinogen oxidase activity"/>
    <property type="evidence" value="ECO:0007669"/>
    <property type="project" value="UniProtKB-EC"/>
</dbReference>
<comment type="similarity">
    <text evidence="2">Belongs to the aerobic coproporphyrinogen-III oxidase family.</text>
</comment>
<dbReference type="GO" id="GO:0006782">
    <property type="term" value="P:protoporphyrinogen IX biosynthetic process"/>
    <property type="evidence" value="ECO:0007669"/>
    <property type="project" value="UniProtKB-UniPathway"/>
</dbReference>
<evidence type="ECO:0000313" key="7">
    <source>
        <dbReference type="EMBL" id="KIK24975.1"/>
    </source>
</evidence>
<dbReference type="HOGENOM" id="CLU_026169_0_1_1"/>
<dbReference type="PIRSF" id="PIRSF000166">
    <property type="entry name" value="Coproporphyri_ox"/>
    <property type="match status" value="1"/>
</dbReference>
<keyword evidence="8" id="KW-1185">Reference proteome</keyword>
<protein>
    <recommendedName>
        <fullName evidence="4">coproporphyrinogen oxidase</fullName>
        <ecNumber evidence="4">1.3.3.3</ecNumber>
    </recommendedName>
</protein>
<dbReference type="EC" id="1.3.3.3" evidence="4"/>
<evidence type="ECO:0000256" key="3">
    <source>
        <dbReference type="ARBA" id="ARBA00011738"/>
    </source>
</evidence>
<evidence type="ECO:0000256" key="6">
    <source>
        <dbReference type="ARBA" id="ARBA00023244"/>
    </source>
</evidence>
<dbReference type="UniPathway" id="UPA00251">
    <property type="reaction ID" value="UER00322"/>
</dbReference>
<dbReference type="EMBL" id="KN833712">
    <property type="protein sequence ID" value="KIK24975.1"/>
    <property type="molecule type" value="Genomic_DNA"/>
</dbReference>
<gene>
    <name evidence="7" type="ORF">PISMIDRAFT_369543</name>
</gene>